<organism evidence="1 2">
    <name type="scientific">Streptomyces coelicoflavus</name>
    <dbReference type="NCBI Taxonomy" id="285562"/>
    <lineage>
        <taxon>Bacteria</taxon>
        <taxon>Bacillati</taxon>
        <taxon>Actinomycetota</taxon>
        <taxon>Actinomycetes</taxon>
        <taxon>Kitasatosporales</taxon>
        <taxon>Streptomycetaceae</taxon>
        <taxon>Streptomyces</taxon>
    </lineage>
</organism>
<dbReference type="InterPro" id="IPR036291">
    <property type="entry name" value="NAD(P)-bd_dom_sf"/>
</dbReference>
<gene>
    <name evidence="1" type="ORF">G3I32_05070</name>
</gene>
<accession>A0A7K3PEB8</accession>
<dbReference type="Gene3D" id="3.40.50.720">
    <property type="entry name" value="NAD(P)-binding Rossmann-like Domain"/>
    <property type="match status" value="1"/>
</dbReference>
<dbReference type="AlphaFoldDB" id="A0A7K3PEB8"/>
<dbReference type="EMBL" id="JAAGMA010000137">
    <property type="protein sequence ID" value="NEB08247.1"/>
    <property type="molecule type" value="Genomic_DNA"/>
</dbReference>
<evidence type="ECO:0000313" key="1">
    <source>
        <dbReference type="EMBL" id="NEB08247.1"/>
    </source>
</evidence>
<dbReference type="Proteomes" id="UP000470446">
    <property type="component" value="Unassembled WGS sequence"/>
</dbReference>
<protein>
    <submittedName>
        <fullName evidence="1">NAD-dependent epimerase</fullName>
    </submittedName>
</protein>
<proteinExistence type="predicted"/>
<comment type="caution">
    <text evidence="1">The sequence shown here is derived from an EMBL/GenBank/DDBJ whole genome shotgun (WGS) entry which is preliminary data.</text>
</comment>
<reference evidence="1 2" key="1">
    <citation type="submission" date="2020-01" db="EMBL/GenBank/DDBJ databases">
        <title>Insect and environment-associated Actinomycetes.</title>
        <authorList>
            <person name="Currrie C."/>
            <person name="Chevrette M."/>
            <person name="Carlson C."/>
            <person name="Stubbendieck R."/>
            <person name="Wendt-Pienkowski E."/>
        </authorList>
    </citation>
    <scope>NUCLEOTIDE SEQUENCE [LARGE SCALE GENOMIC DNA]</scope>
    <source>
        <strain evidence="1 2">SID14163</strain>
    </source>
</reference>
<sequence length="300" mass="32215">MIVGRGAAASKTALLLAEDGERVRMVSRTGGGPDHPLVERIAADATDTDRLTELTEGADTLFTTAAPPYHRWPEQFPVLSASLLGAARRTGAAYVMLGNLYAYGPVSGGPIRPDFPLAATGPKGRARARVWEEAVASGVKVTEVRAAQFYGAGASSLFSLMVQRQVLEGRLVLVPQELDVPHSYSAIGDTARTLVAASRTEQAYGRAWHVPTSTLSVRELAGRLAGLAGAPEPRMEELTERDLTLLAFTEPFWAEMHEVLTEPGRPFVIDYAETERILGVSATPVDDVLGQVIGRRQVRA</sequence>
<name>A0A7K3PEB8_9ACTN</name>
<evidence type="ECO:0000313" key="2">
    <source>
        <dbReference type="Proteomes" id="UP000470446"/>
    </source>
</evidence>
<dbReference type="SUPFAM" id="SSF51735">
    <property type="entry name" value="NAD(P)-binding Rossmann-fold domains"/>
    <property type="match status" value="1"/>
</dbReference>